<dbReference type="GO" id="GO:0000014">
    <property type="term" value="F:single-stranded DNA endodeoxyribonuclease activity"/>
    <property type="evidence" value="ECO:0007669"/>
    <property type="project" value="TreeGrafter"/>
</dbReference>
<dbReference type="InterPro" id="IPR010994">
    <property type="entry name" value="RuvA_2-like"/>
</dbReference>
<feature type="domain" description="ERCC4" evidence="11">
    <location>
        <begin position="115"/>
        <end position="195"/>
    </location>
</feature>
<accession>A0A7R8CBU9</accession>
<comment type="similarity">
    <text evidence="2">Belongs to the XPF family.</text>
</comment>
<dbReference type="SUPFAM" id="SSF52980">
    <property type="entry name" value="Restriction endonuclease-like"/>
    <property type="match status" value="1"/>
</dbReference>
<dbReference type="PANTHER" id="PTHR10150:SF0">
    <property type="entry name" value="DNA REPAIR ENDONUCLEASE XPF"/>
    <property type="match status" value="1"/>
</dbReference>
<keyword evidence="6 12" id="KW-0378">Hydrolase</keyword>
<dbReference type="CDD" id="cd20078">
    <property type="entry name" value="XPF_nuclease_XPF_euk"/>
    <property type="match status" value="1"/>
</dbReference>
<evidence type="ECO:0000256" key="6">
    <source>
        <dbReference type="ARBA" id="ARBA00022801"/>
    </source>
</evidence>
<dbReference type="Gene3D" id="1.10.150.20">
    <property type="entry name" value="5' to 3' exonuclease, C-terminal subdomain"/>
    <property type="match status" value="1"/>
</dbReference>
<protein>
    <recommendedName>
        <fullName evidence="10">DNA repair endonuclease XPF</fullName>
    </recommendedName>
</protein>
<dbReference type="SUPFAM" id="SSF47781">
    <property type="entry name" value="RuvA domain 2-like"/>
    <property type="match status" value="1"/>
</dbReference>
<dbReference type="PANTHER" id="PTHR10150">
    <property type="entry name" value="DNA REPAIR ENDONUCLEASE XPF"/>
    <property type="match status" value="1"/>
</dbReference>
<dbReference type="EMBL" id="HG994580">
    <property type="protein sequence ID" value="CAF2756815.1"/>
    <property type="molecule type" value="Genomic_DNA"/>
</dbReference>
<evidence type="ECO:0000256" key="9">
    <source>
        <dbReference type="ARBA" id="ARBA00023242"/>
    </source>
</evidence>
<keyword evidence="9" id="KW-0539">Nucleus</keyword>
<name>A0A7R8CBU9_LEPSM</name>
<dbReference type="Pfam" id="PF02732">
    <property type="entry name" value="ERCC4"/>
    <property type="match status" value="1"/>
</dbReference>
<reference evidence="12" key="1">
    <citation type="submission" date="2021-02" db="EMBL/GenBank/DDBJ databases">
        <authorList>
            <person name="Bekaert M."/>
        </authorList>
    </citation>
    <scope>NUCLEOTIDE SEQUENCE</scope>
    <source>
        <strain evidence="12">IoA-00</strain>
    </source>
</reference>
<keyword evidence="8" id="KW-0234">DNA repair</keyword>
<evidence type="ECO:0000256" key="4">
    <source>
        <dbReference type="ARBA" id="ARBA00022759"/>
    </source>
</evidence>
<evidence type="ECO:0000313" key="12">
    <source>
        <dbReference type="EMBL" id="CAF2756815.1"/>
    </source>
</evidence>
<dbReference type="GO" id="GO:0003697">
    <property type="term" value="F:single-stranded DNA binding"/>
    <property type="evidence" value="ECO:0007669"/>
    <property type="project" value="TreeGrafter"/>
</dbReference>
<keyword evidence="5" id="KW-0227">DNA damage</keyword>
<keyword evidence="3" id="KW-0540">Nuclease</keyword>
<dbReference type="FunFam" id="3.40.50.10130:FF:000002">
    <property type="entry name" value="DNA repair endonuclease XPF"/>
    <property type="match status" value="1"/>
</dbReference>
<dbReference type="SMART" id="SM00891">
    <property type="entry name" value="ERCC4"/>
    <property type="match status" value="1"/>
</dbReference>
<gene>
    <name evidence="12" type="ORF">LSAA_652</name>
</gene>
<evidence type="ECO:0000256" key="7">
    <source>
        <dbReference type="ARBA" id="ARBA00023125"/>
    </source>
</evidence>
<dbReference type="Proteomes" id="UP000675881">
    <property type="component" value="Chromosome 1"/>
</dbReference>
<sequence length="362" mass="41230">MYDVDLTTVRQLEVYQANEGPNFKIRVYFMFYGKSVEEQAFLTTIRSEKEAFEHLIKEKETMVIPEDREGRSEVTLNSDLLRGSEKASDTIVAQKQDASSNTRQGGITLKSESAKIIVDMREFRCELPSLIHKRGIDIEPITLEVGDYILTPEICVERKSISDLIGSLNCGRLYTQATSMTRFYTKPMLLIEFDKNKPFALQGRYYMSKDIASSDVVMRLQLLTLHFPRLVLLWSPSPHATAEIFEELKKGRDEPDSSRASSISIDIADEFQSEKYNPAIFDFVSKLPGVTTRNVYSILNSVSNLGDLFDLTEEGISELLESKIHGKLLYEALHCKMEAAEPIETKKSNPSSSRFKHKIKRK</sequence>
<dbReference type="GO" id="GO:0000724">
    <property type="term" value="P:double-strand break repair via homologous recombination"/>
    <property type="evidence" value="ECO:0007669"/>
    <property type="project" value="TreeGrafter"/>
</dbReference>
<evidence type="ECO:0000259" key="11">
    <source>
        <dbReference type="SMART" id="SM00891"/>
    </source>
</evidence>
<evidence type="ECO:0000256" key="8">
    <source>
        <dbReference type="ARBA" id="ARBA00023204"/>
    </source>
</evidence>
<dbReference type="GO" id="GO:0000712">
    <property type="term" value="P:resolution of meiotic recombination intermediates"/>
    <property type="evidence" value="ECO:0007669"/>
    <property type="project" value="TreeGrafter"/>
</dbReference>
<keyword evidence="7" id="KW-0238">DNA-binding</keyword>
<dbReference type="AlphaFoldDB" id="A0A7R8CBU9"/>
<evidence type="ECO:0000313" key="13">
    <source>
        <dbReference type="Proteomes" id="UP000675881"/>
    </source>
</evidence>
<keyword evidence="4" id="KW-0255">Endonuclease</keyword>
<evidence type="ECO:0000256" key="2">
    <source>
        <dbReference type="ARBA" id="ARBA00010015"/>
    </source>
</evidence>
<dbReference type="InterPro" id="IPR011335">
    <property type="entry name" value="Restrct_endonuc-II-like"/>
</dbReference>
<evidence type="ECO:0000256" key="10">
    <source>
        <dbReference type="ARBA" id="ARBA00072370"/>
    </source>
</evidence>
<evidence type="ECO:0000256" key="1">
    <source>
        <dbReference type="ARBA" id="ARBA00004123"/>
    </source>
</evidence>
<dbReference type="GO" id="GO:1901255">
    <property type="term" value="P:nucleotide-excision repair involved in interstrand cross-link repair"/>
    <property type="evidence" value="ECO:0007669"/>
    <property type="project" value="TreeGrafter"/>
</dbReference>
<proteinExistence type="inferred from homology"/>
<dbReference type="InterPro" id="IPR006166">
    <property type="entry name" value="ERCC4_domain"/>
</dbReference>
<keyword evidence="13" id="KW-1185">Reference proteome</keyword>
<dbReference type="InterPro" id="IPR047520">
    <property type="entry name" value="XPF_nuclease"/>
</dbReference>
<evidence type="ECO:0000256" key="3">
    <source>
        <dbReference type="ARBA" id="ARBA00022722"/>
    </source>
</evidence>
<comment type="subcellular location">
    <subcellularLocation>
        <location evidence="1">Nucleus</location>
    </subcellularLocation>
</comment>
<dbReference type="GO" id="GO:0003684">
    <property type="term" value="F:damaged DNA binding"/>
    <property type="evidence" value="ECO:0007669"/>
    <property type="project" value="TreeGrafter"/>
</dbReference>
<dbReference type="OrthoDB" id="361020at2759"/>
<organism evidence="12 13">
    <name type="scientific">Lepeophtheirus salmonis</name>
    <name type="common">Salmon louse</name>
    <name type="synonym">Caligus salmonis</name>
    <dbReference type="NCBI Taxonomy" id="72036"/>
    <lineage>
        <taxon>Eukaryota</taxon>
        <taxon>Metazoa</taxon>
        <taxon>Ecdysozoa</taxon>
        <taxon>Arthropoda</taxon>
        <taxon>Crustacea</taxon>
        <taxon>Multicrustacea</taxon>
        <taxon>Hexanauplia</taxon>
        <taxon>Copepoda</taxon>
        <taxon>Siphonostomatoida</taxon>
        <taxon>Caligidae</taxon>
        <taxon>Lepeophtheirus</taxon>
    </lineage>
</organism>
<dbReference type="Gene3D" id="3.40.50.10130">
    <property type="match status" value="1"/>
</dbReference>
<evidence type="ECO:0000256" key="5">
    <source>
        <dbReference type="ARBA" id="ARBA00022763"/>
    </source>
</evidence>
<dbReference type="GO" id="GO:0000110">
    <property type="term" value="C:nucleotide-excision repair factor 1 complex"/>
    <property type="evidence" value="ECO:0007669"/>
    <property type="project" value="TreeGrafter"/>
</dbReference>